<reference evidence="1" key="1">
    <citation type="submission" date="2023-06" db="EMBL/GenBank/DDBJ databases">
        <title>Robiginitalea aurantiacus sp. nov. and Algoriphagus sediminis sp. nov., isolated from coastal sediment.</title>
        <authorList>
            <person name="Zhou Z.Y."/>
            <person name="An J."/>
            <person name="Jia Y.W."/>
            <person name="Du Z.J."/>
        </authorList>
    </citation>
    <scope>NUCLEOTIDE SEQUENCE</scope>
    <source>
        <strain evidence="1">M39</strain>
    </source>
</reference>
<evidence type="ECO:0008006" key="3">
    <source>
        <dbReference type="Google" id="ProtNLM"/>
    </source>
</evidence>
<protein>
    <recommendedName>
        <fullName evidence="3">Viral A-type inclusion protein</fullName>
    </recommendedName>
</protein>
<organism evidence="1 2">
    <name type="scientific">Robiginitalea aurantiaca</name>
    <dbReference type="NCBI Taxonomy" id="3056915"/>
    <lineage>
        <taxon>Bacteria</taxon>
        <taxon>Pseudomonadati</taxon>
        <taxon>Bacteroidota</taxon>
        <taxon>Flavobacteriia</taxon>
        <taxon>Flavobacteriales</taxon>
        <taxon>Flavobacteriaceae</taxon>
        <taxon>Robiginitalea</taxon>
    </lineage>
</organism>
<dbReference type="RefSeq" id="WP_289724692.1">
    <property type="nucleotide sequence ID" value="NZ_JAUDUY010000003.1"/>
</dbReference>
<evidence type="ECO:0000313" key="1">
    <source>
        <dbReference type="EMBL" id="MDM9631334.1"/>
    </source>
</evidence>
<dbReference type="Proteomes" id="UP001174839">
    <property type="component" value="Unassembled WGS sequence"/>
</dbReference>
<name>A0ABT7WEI9_9FLAO</name>
<dbReference type="PROSITE" id="PS51257">
    <property type="entry name" value="PROKAR_LIPOPROTEIN"/>
    <property type="match status" value="1"/>
</dbReference>
<dbReference type="EMBL" id="JAUDUY010000003">
    <property type="protein sequence ID" value="MDM9631334.1"/>
    <property type="molecule type" value="Genomic_DNA"/>
</dbReference>
<accession>A0ABT7WEI9</accession>
<comment type="caution">
    <text evidence="1">The sequence shown here is derived from an EMBL/GenBank/DDBJ whole genome shotgun (WGS) entry which is preliminary data.</text>
</comment>
<gene>
    <name evidence="1" type="ORF">QU605_07625</name>
</gene>
<evidence type="ECO:0000313" key="2">
    <source>
        <dbReference type="Proteomes" id="UP001174839"/>
    </source>
</evidence>
<sequence>MKISFLYSAIARKIVLGISALLCLFLMFSCDQKKEADTRMEHVVAVHDSVMPKMSRIGELITRLKPLADSTENGQTYQRAMEELQEANKSMMQWMQGFGDRFDYAEIMEGKELSPEKSVWLDEELIKVEEMAEKVNGSIDRAELLLEKAPPLQ</sequence>
<keyword evidence="2" id="KW-1185">Reference proteome</keyword>
<proteinExistence type="predicted"/>